<evidence type="ECO:0000313" key="4">
    <source>
        <dbReference type="EMBL" id="MCP9199495.1"/>
    </source>
</evidence>
<dbReference type="InterPro" id="IPR032710">
    <property type="entry name" value="NTF2-like_dom_sf"/>
</dbReference>
<evidence type="ECO:0000313" key="5">
    <source>
        <dbReference type="Proteomes" id="UP001155280"/>
    </source>
</evidence>
<reference evidence="4" key="1">
    <citation type="submission" date="2022-07" db="EMBL/GenBank/DDBJ databases">
        <title>Gramela sediminis sp. nov., isolated from deep-sea sediment of the Indian Ocean.</title>
        <authorList>
            <person name="Shi H."/>
        </authorList>
    </citation>
    <scope>NUCLEOTIDE SEQUENCE</scope>
    <source>
        <strain evidence="4">GC03-9</strain>
    </source>
</reference>
<evidence type="ECO:0000256" key="1">
    <source>
        <dbReference type="SAM" id="Coils"/>
    </source>
</evidence>
<name>A0A9X2I450_9FLAO</name>
<dbReference type="RefSeq" id="WP_241549796.1">
    <property type="nucleotide sequence ID" value="NZ_JANCNS010000001.1"/>
</dbReference>
<keyword evidence="5" id="KW-1185">Reference proteome</keyword>
<proteinExistence type="predicted"/>
<evidence type="ECO:0000259" key="3">
    <source>
        <dbReference type="Pfam" id="PF13474"/>
    </source>
</evidence>
<dbReference type="InterPro" id="IPR037401">
    <property type="entry name" value="SnoaL-like"/>
</dbReference>
<protein>
    <submittedName>
        <fullName evidence="4">Nuclear transport factor 2 family protein</fullName>
    </submittedName>
</protein>
<accession>A0A9X2I450</accession>
<gene>
    <name evidence="4" type="ORF">MKO06_06230</name>
</gene>
<feature type="chain" id="PRO_5040907377" evidence="2">
    <location>
        <begin position="23"/>
        <end position="176"/>
    </location>
</feature>
<keyword evidence="2" id="KW-0732">Signal</keyword>
<feature type="signal peptide" evidence="2">
    <location>
        <begin position="1"/>
        <end position="22"/>
    </location>
</feature>
<sequence length="176" mass="20443">MKKSIFISILLSGLFFLPALNAQVKNTEKNIKAVERQVNKTLGTWHKAAASANFDEYFEQMTEDAVFIGTDATENWNLRQFKKFAKPYFDSGKAWDFKTLERNVYIHENMGMAWFDELLETHMGICRGSGVVTKENGKWKIHHYVLSITIPNENVEEVTEMKKMFDEAYMSKLKKN</sequence>
<evidence type="ECO:0000256" key="2">
    <source>
        <dbReference type="SAM" id="SignalP"/>
    </source>
</evidence>
<dbReference type="SUPFAM" id="SSF54427">
    <property type="entry name" value="NTF2-like"/>
    <property type="match status" value="1"/>
</dbReference>
<dbReference type="Pfam" id="PF13474">
    <property type="entry name" value="SnoaL_3"/>
    <property type="match status" value="1"/>
</dbReference>
<feature type="domain" description="SnoaL-like" evidence="3">
    <location>
        <begin position="38"/>
        <end position="151"/>
    </location>
</feature>
<organism evidence="4 5">
    <name type="scientific">Christiangramia oceanisediminis</name>
    <dbReference type="NCBI Taxonomy" id="2920386"/>
    <lineage>
        <taxon>Bacteria</taxon>
        <taxon>Pseudomonadati</taxon>
        <taxon>Bacteroidota</taxon>
        <taxon>Flavobacteriia</taxon>
        <taxon>Flavobacteriales</taxon>
        <taxon>Flavobacteriaceae</taxon>
        <taxon>Christiangramia</taxon>
    </lineage>
</organism>
<feature type="coiled-coil region" evidence="1">
    <location>
        <begin position="17"/>
        <end position="44"/>
    </location>
</feature>
<dbReference type="AlphaFoldDB" id="A0A9X2I450"/>
<dbReference type="Gene3D" id="3.10.450.50">
    <property type="match status" value="1"/>
</dbReference>
<dbReference type="EMBL" id="JANCNS010000001">
    <property type="protein sequence ID" value="MCP9199495.1"/>
    <property type="molecule type" value="Genomic_DNA"/>
</dbReference>
<dbReference type="Proteomes" id="UP001155280">
    <property type="component" value="Unassembled WGS sequence"/>
</dbReference>
<comment type="caution">
    <text evidence="4">The sequence shown here is derived from an EMBL/GenBank/DDBJ whole genome shotgun (WGS) entry which is preliminary data.</text>
</comment>
<keyword evidence="1" id="KW-0175">Coiled coil</keyword>